<name>A0A7W9WXK9_9BURK</name>
<dbReference type="SUPFAM" id="SSF55797">
    <property type="entry name" value="PR-1-like"/>
    <property type="match status" value="1"/>
</dbReference>
<evidence type="ECO:0000256" key="1">
    <source>
        <dbReference type="SAM" id="MobiDB-lite"/>
    </source>
</evidence>
<dbReference type="EMBL" id="JACHBX010000001">
    <property type="protein sequence ID" value="MBB6132645.1"/>
    <property type="molecule type" value="Genomic_DNA"/>
</dbReference>
<dbReference type="RefSeq" id="WP_183551155.1">
    <property type="nucleotide sequence ID" value="NZ_JACHBX010000001.1"/>
</dbReference>
<comment type="caution">
    <text evidence="3">The sequence shown here is derived from an EMBL/GenBank/DDBJ whole genome shotgun (WGS) entry which is preliminary data.</text>
</comment>
<organism evidence="3 4">
    <name type="scientific">Massilia aurea</name>
    <dbReference type="NCBI Taxonomy" id="373040"/>
    <lineage>
        <taxon>Bacteria</taxon>
        <taxon>Pseudomonadati</taxon>
        <taxon>Pseudomonadota</taxon>
        <taxon>Betaproteobacteria</taxon>
        <taxon>Burkholderiales</taxon>
        <taxon>Oxalobacteraceae</taxon>
        <taxon>Telluria group</taxon>
        <taxon>Massilia</taxon>
    </lineage>
</organism>
<dbReference type="AlphaFoldDB" id="A0A7W9WXK9"/>
<dbReference type="CDD" id="cd05379">
    <property type="entry name" value="CAP_bacterial"/>
    <property type="match status" value="1"/>
</dbReference>
<evidence type="ECO:0000313" key="4">
    <source>
        <dbReference type="Proteomes" id="UP000540787"/>
    </source>
</evidence>
<accession>A0A7W9WXK9</accession>
<reference evidence="3 4" key="1">
    <citation type="submission" date="2020-08" db="EMBL/GenBank/DDBJ databases">
        <title>The Agave Microbiome: Exploring the role of microbial communities in plant adaptations to desert environments.</title>
        <authorList>
            <person name="Partida-Martinez L.P."/>
        </authorList>
    </citation>
    <scope>NUCLEOTIDE SEQUENCE [LARGE SCALE GENOMIC DNA]</scope>
    <source>
        <strain evidence="3 4">AT3.2</strain>
    </source>
</reference>
<evidence type="ECO:0000259" key="2">
    <source>
        <dbReference type="Pfam" id="PF00188"/>
    </source>
</evidence>
<feature type="domain" description="SCP" evidence="2">
    <location>
        <begin position="99"/>
        <end position="216"/>
    </location>
</feature>
<gene>
    <name evidence="3" type="ORF">HD842_000756</name>
</gene>
<feature type="region of interest" description="Disordered" evidence="1">
    <location>
        <begin position="46"/>
        <end position="75"/>
    </location>
</feature>
<feature type="compositionally biased region" description="Pro residues" evidence="1">
    <location>
        <begin position="52"/>
        <end position="73"/>
    </location>
</feature>
<keyword evidence="4" id="KW-1185">Reference proteome</keyword>
<dbReference type="Gene3D" id="3.40.33.10">
    <property type="entry name" value="CAP"/>
    <property type="match status" value="1"/>
</dbReference>
<protein>
    <submittedName>
        <fullName evidence="3">Uncharacterized protein YkwD</fullName>
    </submittedName>
</protein>
<proteinExistence type="predicted"/>
<dbReference type="Pfam" id="PF00188">
    <property type="entry name" value="CAP"/>
    <property type="match status" value="1"/>
</dbReference>
<dbReference type="InterPro" id="IPR014044">
    <property type="entry name" value="CAP_dom"/>
</dbReference>
<dbReference type="Proteomes" id="UP000540787">
    <property type="component" value="Unassembled WGS sequence"/>
</dbReference>
<evidence type="ECO:0000313" key="3">
    <source>
        <dbReference type="EMBL" id="MBB6132645.1"/>
    </source>
</evidence>
<dbReference type="InterPro" id="IPR035940">
    <property type="entry name" value="CAP_sf"/>
</dbReference>
<sequence length="376" mass="39079">MTPLSGLSRPSDPLQKTTKDMMRVSNFSIVATILTVAVTGCGGGGDKSPVANNPPPPVVTTPTTPVTPTPAPTPTAQSASLQVAVAPTYAAGSSEAVALSKLNAFRAAQGLGPLNQNANADLASKNHAAYVTTSHSGATPHAEVAGKPGFTGVDAMDRLIAAGYPAKSATEVIAFSMHFPSPDAHAIDNLANTVYHRASMMYQGMTTVGIAPETQDSPLYVAIGLTTPQVNAGDYVGMYPANNQTGVWLTHSVESPNPFYQEMAMSQEAMCTKTSAPVSLTSEASTTLNVTSFTVTEERQAAPLDARLITKATSTQDNMYLTPNVAFLVGKAPFKPNTKYNVRFVGKATGAATGSNTGLAIEKTWTFATGAFKRGC</sequence>